<reference evidence="1 2" key="1">
    <citation type="submission" date="2017-02" db="EMBL/GenBank/DDBJ databases">
        <title>Draft genome sequence of Haemophilus paracuniculus CCUG 43573 type strain.</title>
        <authorList>
            <person name="Engstrom-Jakobsson H."/>
            <person name="Salva-Serra F."/>
            <person name="Thorell K."/>
            <person name="Gonzales-Siles L."/>
            <person name="Karlsson R."/>
            <person name="Boulund F."/>
            <person name="Engstrand L."/>
            <person name="Kristiansson E."/>
            <person name="Moore E."/>
        </authorList>
    </citation>
    <scope>NUCLEOTIDE SEQUENCE [LARGE SCALE GENOMIC DNA]</scope>
    <source>
        <strain evidence="1 2">CCUG 43573</strain>
    </source>
</reference>
<sequence length="93" mass="10697">MNLKFLCIAPFVFGVTGCSSFSSLYLPKATGQSDAEIAQRRAEIRAMEMQDYRDERKKRQDAIEDLGTMEMNRAKAINKSRENSSKQKIYIIR</sequence>
<proteinExistence type="predicted"/>
<dbReference type="PROSITE" id="PS51257">
    <property type="entry name" value="PROKAR_LIPOPROTEIN"/>
    <property type="match status" value="1"/>
</dbReference>
<dbReference type="STRING" id="734.B0187_07190"/>
<dbReference type="RefSeq" id="WP_078237182.1">
    <property type="nucleotide sequence ID" value="NZ_MUYA01000008.1"/>
</dbReference>
<protein>
    <recommendedName>
        <fullName evidence="3">Lipoprotein</fullName>
    </recommendedName>
</protein>
<accession>A0A1T0ARX8</accession>
<name>A0A1T0ARX8_9PAST</name>
<dbReference type="EMBL" id="MUYA01000008">
    <property type="protein sequence ID" value="OOR99034.1"/>
    <property type="molecule type" value="Genomic_DNA"/>
</dbReference>
<comment type="caution">
    <text evidence="1">The sequence shown here is derived from an EMBL/GenBank/DDBJ whole genome shotgun (WGS) entry which is preliminary data.</text>
</comment>
<gene>
    <name evidence="1" type="ORF">B0187_07190</name>
</gene>
<dbReference type="AlphaFoldDB" id="A0A1T0ARX8"/>
<evidence type="ECO:0000313" key="1">
    <source>
        <dbReference type="EMBL" id="OOR99034.1"/>
    </source>
</evidence>
<evidence type="ECO:0000313" key="2">
    <source>
        <dbReference type="Proteomes" id="UP000190867"/>
    </source>
</evidence>
<dbReference type="OrthoDB" id="9956830at2"/>
<evidence type="ECO:0008006" key="3">
    <source>
        <dbReference type="Google" id="ProtNLM"/>
    </source>
</evidence>
<organism evidence="1 2">
    <name type="scientific">Haemophilus paracuniculus</name>
    <dbReference type="NCBI Taxonomy" id="734"/>
    <lineage>
        <taxon>Bacteria</taxon>
        <taxon>Pseudomonadati</taxon>
        <taxon>Pseudomonadota</taxon>
        <taxon>Gammaproteobacteria</taxon>
        <taxon>Pasteurellales</taxon>
        <taxon>Pasteurellaceae</taxon>
        <taxon>Haemophilus</taxon>
    </lineage>
</organism>
<dbReference type="Proteomes" id="UP000190867">
    <property type="component" value="Unassembled WGS sequence"/>
</dbReference>
<keyword evidence="2" id="KW-1185">Reference proteome</keyword>